<gene>
    <name evidence="1" type="ORF">AO382_1517</name>
</gene>
<name>A0A7Z0UY01_MORCA</name>
<reference evidence="1 2" key="1">
    <citation type="journal article" date="2016" name="Genome Biol. Evol.">
        <title>Comparative Genomic Analyses of the Moraxella catarrhalis Serosensitive and Seroresistant Lineages Demonstrate Their Independent Evolution.</title>
        <authorList>
            <person name="Earl J.P."/>
            <person name="de Vries S.P."/>
            <person name="Ahmed A."/>
            <person name="Powell E."/>
            <person name="Schultz M.P."/>
            <person name="Hermans P.W."/>
            <person name="Hill D.J."/>
            <person name="Zhou Z."/>
            <person name="Constantinidou C.I."/>
            <person name="Hu F.Z."/>
            <person name="Bootsma H.J."/>
            <person name="Ehrlich G.D."/>
        </authorList>
    </citation>
    <scope>NUCLEOTIDE SEQUENCE [LARGE SCALE GENOMIC DNA]</scope>
    <source>
        <strain evidence="1 2">Z7574</strain>
    </source>
</reference>
<dbReference type="AlphaFoldDB" id="A0A7Z0UY01"/>
<protein>
    <submittedName>
        <fullName evidence="1">Uncharacterized protein</fullName>
    </submittedName>
</protein>
<evidence type="ECO:0000313" key="1">
    <source>
        <dbReference type="EMBL" id="OAV00367.1"/>
    </source>
</evidence>
<sequence length="54" mass="6362">MYGINTEVALQKFYLTQSNFCLVNDILVVAGQIYQTNRRYHRMSLGMMNQMIDK</sequence>
<comment type="caution">
    <text evidence="1">The sequence shown here is derived from an EMBL/GenBank/DDBJ whole genome shotgun (WGS) entry which is preliminary data.</text>
</comment>
<evidence type="ECO:0000313" key="2">
    <source>
        <dbReference type="Proteomes" id="UP000078446"/>
    </source>
</evidence>
<organism evidence="1 2">
    <name type="scientific">Moraxella catarrhalis</name>
    <name type="common">Branhamella catarrhalis</name>
    <dbReference type="NCBI Taxonomy" id="480"/>
    <lineage>
        <taxon>Bacteria</taxon>
        <taxon>Pseudomonadati</taxon>
        <taxon>Pseudomonadota</taxon>
        <taxon>Gammaproteobacteria</taxon>
        <taxon>Moraxellales</taxon>
        <taxon>Moraxellaceae</taxon>
        <taxon>Moraxella</taxon>
    </lineage>
</organism>
<proteinExistence type="predicted"/>
<dbReference type="EMBL" id="LXHE01000014">
    <property type="protein sequence ID" value="OAV00367.1"/>
    <property type="molecule type" value="Genomic_DNA"/>
</dbReference>
<dbReference type="Proteomes" id="UP000078446">
    <property type="component" value="Unassembled WGS sequence"/>
</dbReference>
<accession>A0A7Z0UY01</accession>